<name>V9IF17_APICE</name>
<evidence type="ECO:0000313" key="1">
    <source>
        <dbReference type="EMBL" id="AEY59713.1"/>
    </source>
</evidence>
<reference evidence="1" key="1">
    <citation type="submission" date="2011-11" db="EMBL/GenBank/DDBJ databases">
        <title>Decoding the brain transcriptome of the Eastern honeybee (Apis cerana) based on pyrosequencing.</title>
        <authorList>
            <person name="Sun L."/>
            <person name="Zheng H."/>
            <person name="Wang Y."/>
            <person name="Xie X."/>
            <person name="Zhu Y."/>
            <person name="Gu W."/>
            <person name="Wang S."/>
        </authorList>
    </citation>
    <scope>NUCLEOTIDE SEQUENCE</scope>
    <source>
        <tissue evidence="1">Brain</tissue>
    </source>
</reference>
<sequence length="135" mass="15369">MKIHTKRCKPFLANPNLKNLLNKRERTISFNNITELTAELKNGNVTNSISQVPLKNENDKTLVKTVEEKQKTVINLCKLGLNISCIKPTNNKMTSDHVTNSFEKNVIKITDNNDKLISENEKLLVFENILGPESY</sequence>
<dbReference type="EMBL" id="JR043044">
    <property type="protein sequence ID" value="AEY59713.1"/>
    <property type="molecule type" value="mRNA"/>
</dbReference>
<dbReference type="AlphaFoldDB" id="V9IF17"/>
<gene>
    <name evidence="1" type="ORF">ACCB04251</name>
</gene>
<accession>V9IF17</accession>
<proteinExistence type="evidence at transcript level"/>
<organism evidence="1">
    <name type="scientific">Apis cerana</name>
    <name type="common">Indian honeybee</name>
    <dbReference type="NCBI Taxonomy" id="7461"/>
    <lineage>
        <taxon>Eukaryota</taxon>
        <taxon>Metazoa</taxon>
        <taxon>Ecdysozoa</taxon>
        <taxon>Arthropoda</taxon>
        <taxon>Hexapoda</taxon>
        <taxon>Insecta</taxon>
        <taxon>Pterygota</taxon>
        <taxon>Neoptera</taxon>
        <taxon>Endopterygota</taxon>
        <taxon>Hymenoptera</taxon>
        <taxon>Apocrita</taxon>
        <taxon>Aculeata</taxon>
        <taxon>Apoidea</taxon>
        <taxon>Anthophila</taxon>
        <taxon>Apidae</taxon>
        <taxon>Apis</taxon>
    </lineage>
</organism>
<protein>
    <submittedName>
        <fullName evidence="1">Zinc finger protein</fullName>
    </submittedName>
</protein>